<comment type="caution">
    <text evidence="5">The sequence shown here is derived from an EMBL/GenBank/DDBJ whole genome shotgun (WGS) entry which is preliminary data.</text>
</comment>
<dbReference type="PANTHER" id="PTHR11586">
    <property type="entry name" value="TRNA-AMINOACYLATION COFACTOR ARC1 FAMILY MEMBER"/>
    <property type="match status" value="1"/>
</dbReference>
<evidence type="ECO:0000313" key="5">
    <source>
        <dbReference type="EMBL" id="MCY0148004.1"/>
    </source>
</evidence>
<evidence type="ECO:0000313" key="6">
    <source>
        <dbReference type="Proteomes" id="UP001073227"/>
    </source>
</evidence>
<dbReference type="PROSITE" id="PS50886">
    <property type="entry name" value="TRBD"/>
    <property type="match status" value="1"/>
</dbReference>
<dbReference type="Proteomes" id="UP001073227">
    <property type="component" value="Unassembled WGS sequence"/>
</dbReference>
<name>A0ABT3Z8F3_9HYPH</name>
<dbReference type="NCBIfam" id="NF007493">
    <property type="entry name" value="PRK10089.1-2"/>
    <property type="match status" value="1"/>
</dbReference>
<protein>
    <submittedName>
        <fullName evidence="5">tRNA-binding protein</fullName>
    </submittedName>
</protein>
<dbReference type="NCBIfam" id="NF007494">
    <property type="entry name" value="PRK10089.1-3"/>
    <property type="match status" value="1"/>
</dbReference>
<dbReference type="SUPFAM" id="SSF50249">
    <property type="entry name" value="Nucleic acid-binding proteins"/>
    <property type="match status" value="1"/>
</dbReference>
<dbReference type="InterPro" id="IPR002547">
    <property type="entry name" value="tRNA-bd_dom"/>
</dbReference>
<reference evidence="5" key="1">
    <citation type="submission" date="2022-10" db="EMBL/GenBank/DDBJ databases">
        <title>Hoeflea sp. G2-23, isolated from marine algae.</title>
        <authorList>
            <person name="Kristyanto S."/>
            <person name="Kim J.M."/>
            <person name="Jeon C.O."/>
        </authorList>
    </citation>
    <scope>NUCLEOTIDE SEQUENCE</scope>
    <source>
        <strain evidence="5">G2-23</strain>
    </source>
</reference>
<gene>
    <name evidence="5" type="ORF">OEG84_09845</name>
</gene>
<evidence type="ECO:0000259" key="4">
    <source>
        <dbReference type="PROSITE" id="PS50886"/>
    </source>
</evidence>
<evidence type="ECO:0000256" key="3">
    <source>
        <dbReference type="PROSITE-ProRule" id="PRU00209"/>
    </source>
</evidence>
<dbReference type="NCBIfam" id="NF007495">
    <property type="entry name" value="PRK10089.1-4"/>
    <property type="match status" value="1"/>
</dbReference>
<dbReference type="EMBL" id="JAOVZR010000001">
    <property type="protein sequence ID" value="MCY0148004.1"/>
    <property type="molecule type" value="Genomic_DNA"/>
</dbReference>
<dbReference type="NCBIfam" id="TIGR02222">
    <property type="entry name" value="chap_CsaA"/>
    <property type="match status" value="1"/>
</dbReference>
<feature type="domain" description="TRNA-binding" evidence="4">
    <location>
        <begin position="9"/>
        <end position="113"/>
    </location>
</feature>
<dbReference type="Pfam" id="PF01588">
    <property type="entry name" value="tRNA_bind"/>
    <property type="match status" value="1"/>
</dbReference>
<accession>A0ABT3Z8F3</accession>
<keyword evidence="1 3" id="KW-0820">tRNA-binding</keyword>
<dbReference type="Gene3D" id="2.40.50.140">
    <property type="entry name" value="Nucleic acid-binding proteins"/>
    <property type="match status" value="1"/>
</dbReference>
<dbReference type="CDD" id="cd02798">
    <property type="entry name" value="tRNA_bind_CsaA"/>
    <property type="match status" value="1"/>
</dbReference>
<keyword evidence="2 3" id="KW-0694">RNA-binding</keyword>
<evidence type="ECO:0000256" key="1">
    <source>
        <dbReference type="ARBA" id="ARBA00022555"/>
    </source>
</evidence>
<dbReference type="InterPro" id="IPR008231">
    <property type="entry name" value="CsaA"/>
</dbReference>
<evidence type="ECO:0000256" key="2">
    <source>
        <dbReference type="ARBA" id="ARBA00022884"/>
    </source>
</evidence>
<dbReference type="PANTHER" id="PTHR11586:SF37">
    <property type="entry name" value="TRNA-BINDING DOMAIN-CONTAINING PROTEIN"/>
    <property type="match status" value="1"/>
</dbReference>
<organism evidence="5 6">
    <name type="scientific">Hoeflea algicola</name>
    <dbReference type="NCBI Taxonomy" id="2983763"/>
    <lineage>
        <taxon>Bacteria</taxon>
        <taxon>Pseudomonadati</taxon>
        <taxon>Pseudomonadota</taxon>
        <taxon>Alphaproteobacteria</taxon>
        <taxon>Hyphomicrobiales</taxon>
        <taxon>Rhizobiaceae</taxon>
        <taxon>Hoeflea</taxon>
    </lineage>
</organism>
<proteinExistence type="predicted"/>
<dbReference type="InterPro" id="IPR051270">
    <property type="entry name" value="Tyrosine-tRNA_ligase_regulator"/>
</dbReference>
<keyword evidence="6" id="KW-1185">Reference proteome</keyword>
<dbReference type="InterPro" id="IPR012340">
    <property type="entry name" value="NA-bd_OB-fold"/>
</dbReference>
<sequence>MSQTIAWDDFEKVDIRTGTVISAEPFPEARKPAIKLRIDFGSEIGEKKSSAQITEHYTPQSLVGRQVLAVVNFPPRQIGPFMSEVLTLGFADANGAIVLAATDKNVPDGARLM</sequence>
<dbReference type="RefSeq" id="WP_267653595.1">
    <property type="nucleotide sequence ID" value="NZ_JAOVZR010000001.1"/>
</dbReference>